<accession>A0A507BA66</accession>
<reference evidence="7 8" key="1">
    <citation type="submission" date="2019-06" db="EMBL/GenBank/DDBJ databases">
        <title>Draft genome sequence of the filamentous fungus Phialemoniopsis curvata isolated from diesel fuel.</title>
        <authorList>
            <person name="Varaljay V.A."/>
            <person name="Lyon W.J."/>
            <person name="Crouch A.L."/>
            <person name="Drake C.E."/>
            <person name="Hollomon J.M."/>
            <person name="Nadeau L.J."/>
            <person name="Nunn H.S."/>
            <person name="Stevenson B.S."/>
            <person name="Bojanowski C.L."/>
            <person name="Crookes-Goodson W.J."/>
        </authorList>
    </citation>
    <scope>NUCLEOTIDE SEQUENCE [LARGE SCALE GENOMIC DNA]</scope>
    <source>
        <strain evidence="7 8">D216</strain>
    </source>
</reference>
<dbReference type="OrthoDB" id="5065855at2759"/>
<dbReference type="GO" id="GO:0019784">
    <property type="term" value="F:deNEDDylase activity"/>
    <property type="evidence" value="ECO:0007669"/>
    <property type="project" value="InterPro"/>
</dbReference>
<dbReference type="PROSITE" id="PS50600">
    <property type="entry name" value="ULP_PROTEASE"/>
    <property type="match status" value="1"/>
</dbReference>
<dbReference type="RefSeq" id="XP_030998214.1">
    <property type="nucleotide sequence ID" value="XM_031138137.1"/>
</dbReference>
<evidence type="ECO:0000313" key="8">
    <source>
        <dbReference type="Proteomes" id="UP000319257"/>
    </source>
</evidence>
<feature type="domain" description="Ubiquitin-like protease family profile" evidence="6">
    <location>
        <begin position="273"/>
        <end position="446"/>
    </location>
</feature>
<keyword evidence="8" id="KW-1185">Reference proteome</keyword>
<keyword evidence="2" id="KW-0645">Protease</keyword>
<protein>
    <recommendedName>
        <fullName evidence="6">Ubiquitin-like protease family profile domain-containing protein</fullName>
    </recommendedName>
</protein>
<sequence>MPIRQRIARHLGEAVSCPQPATSGSISSSSLPPVAPLLKKRAPFPSSLLSNKPGVNKKAVFKLRTELNGKVIGSKMIEEVPKPGSLDRARAQSEALNKNNNDKRKREAPDEVRPQSFYGGGGRAAEQDAGGSPPKKRKVAEAAKAVSNKRKRETLDEEVSPDASGNAAEQDAGERTETSATTKKRKLTGHSEPTAHSAVEPAGKAPLQSQAPAETTALPPPVKPASSTKARAKAKAKAPVKAPAQHRNNTKSSTAKPKMDAASFLSAPCRRSSRLTQTPLDQLSPEQKYLSYIKALRTDWLTDINISFWEEWLEREILPKYPQARIVLLRPTMTMILTKERKMEQVKKALPEFRNVTHIFVPITDATSAQAEGGTHWSLLLVSTIDGVAFHYDSLGNANYKEGYEATYCLSKVLGIPLRFQNIEDCPQQENGNDCGVFVCILMRHLLVKRLLNANAREKVSMSMANMMIDAGGGRKEMMKIIENLRREGERRRSTSPFSLHKPSPPRID</sequence>
<evidence type="ECO:0000256" key="3">
    <source>
        <dbReference type="ARBA" id="ARBA00022801"/>
    </source>
</evidence>
<dbReference type="PANTHER" id="PTHR46468">
    <property type="entry name" value="SENTRIN-SPECIFIC PROTEASE 8"/>
    <property type="match status" value="1"/>
</dbReference>
<dbReference type="GO" id="GO:0000338">
    <property type="term" value="P:protein deneddylation"/>
    <property type="evidence" value="ECO:0007669"/>
    <property type="project" value="TreeGrafter"/>
</dbReference>
<dbReference type="SUPFAM" id="SSF54001">
    <property type="entry name" value="Cysteine proteinases"/>
    <property type="match status" value="1"/>
</dbReference>
<feature type="region of interest" description="Disordered" evidence="5">
    <location>
        <begin position="10"/>
        <end position="31"/>
    </location>
</feature>
<dbReference type="Pfam" id="PF02902">
    <property type="entry name" value="Peptidase_C48"/>
    <property type="match status" value="1"/>
</dbReference>
<proteinExistence type="inferred from homology"/>
<dbReference type="AlphaFoldDB" id="A0A507BA66"/>
<name>A0A507BA66_9PEZI</name>
<dbReference type="STRING" id="1093900.A0A507BA66"/>
<evidence type="ECO:0000256" key="5">
    <source>
        <dbReference type="SAM" id="MobiDB-lite"/>
    </source>
</evidence>
<dbReference type="GO" id="GO:0008234">
    <property type="term" value="F:cysteine-type peptidase activity"/>
    <property type="evidence" value="ECO:0007669"/>
    <property type="project" value="UniProtKB-KW"/>
</dbReference>
<feature type="compositionally biased region" description="Basic and acidic residues" evidence="5">
    <location>
        <begin position="79"/>
        <end position="91"/>
    </location>
</feature>
<dbReference type="GO" id="GO:0006508">
    <property type="term" value="P:proteolysis"/>
    <property type="evidence" value="ECO:0007669"/>
    <property type="project" value="UniProtKB-KW"/>
</dbReference>
<keyword evidence="4" id="KW-0788">Thiol protease</keyword>
<keyword evidence="3" id="KW-0378">Hydrolase</keyword>
<dbReference type="EMBL" id="SKBQ01000017">
    <property type="protein sequence ID" value="TPX16503.1"/>
    <property type="molecule type" value="Genomic_DNA"/>
</dbReference>
<comment type="caution">
    <text evidence="7">The sequence shown here is derived from an EMBL/GenBank/DDBJ whole genome shotgun (WGS) entry which is preliminary data.</text>
</comment>
<dbReference type="GeneID" id="41971244"/>
<evidence type="ECO:0000256" key="1">
    <source>
        <dbReference type="ARBA" id="ARBA00005234"/>
    </source>
</evidence>
<dbReference type="Gene3D" id="3.40.395.10">
    <property type="entry name" value="Adenoviral Proteinase, Chain A"/>
    <property type="match status" value="1"/>
</dbReference>
<evidence type="ECO:0000313" key="7">
    <source>
        <dbReference type="EMBL" id="TPX16503.1"/>
    </source>
</evidence>
<comment type="similarity">
    <text evidence="1">Belongs to the peptidase C48 family.</text>
</comment>
<dbReference type="InterPro" id="IPR038765">
    <property type="entry name" value="Papain-like_cys_pep_sf"/>
</dbReference>
<dbReference type="InParanoid" id="A0A507BA66"/>
<feature type="compositionally biased region" description="Polar residues" evidence="5">
    <location>
        <begin position="246"/>
        <end position="255"/>
    </location>
</feature>
<feature type="region of interest" description="Disordered" evidence="5">
    <location>
        <begin position="79"/>
        <end position="270"/>
    </location>
</feature>
<dbReference type="PANTHER" id="PTHR46468:SF1">
    <property type="entry name" value="SENTRIN-SPECIFIC PROTEASE 8"/>
    <property type="match status" value="1"/>
</dbReference>
<evidence type="ECO:0000256" key="2">
    <source>
        <dbReference type="ARBA" id="ARBA00022670"/>
    </source>
</evidence>
<dbReference type="InterPro" id="IPR003653">
    <property type="entry name" value="Peptidase_C48_C"/>
</dbReference>
<dbReference type="Proteomes" id="UP000319257">
    <property type="component" value="Unassembled WGS sequence"/>
</dbReference>
<feature type="region of interest" description="Disordered" evidence="5">
    <location>
        <begin position="486"/>
        <end position="509"/>
    </location>
</feature>
<evidence type="ECO:0000259" key="6">
    <source>
        <dbReference type="PROSITE" id="PS50600"/>
    </source>
</evidence>
<organism evidence="7 8">
    <name type="scientific">Thyridium curvatum</name>
    <dbReference type="NCBI Taxonomy" id="1093900"/>
    <lineage>
        <taxon>Eukaryota</taxon>
        <taxon>Fungi</taxon>
        <taxon>Dikarya</taxon>
        <taxon>Ascomycota</taxon>
        <taxon>Pezizomycotina</taxon>
        <taxon>Sordariomycetes</taxon>
        <taxon>Sordariomycetidae</taxon>
        <taxon>Thyridiales</taxon>
        <taxon>Thyridiaceae</taxon>
        <taxon>Thyridium</taxon>
    </lineage>
</organism>
<gene>
    <name evidence="7" type="ORF">E0L32_003797</name>
</gene>
<feature type="compositionally biased region" description="Basic and acidic residues" evidence="5">
    <location>
        <begin position="100"/>
        <end position="113"/>
    </location>
</feature>
<evidence type="ECO:0000256" key="4">
    <source>
        <dbReference type="ARBA" id="ARBA00022807"/>
    </source>
</evidence>
<dbReference type="InterPro" id="IPR044613">
    <property type="entry name" value="Nep1/2-like"/>
</dbReference>